<evidence type="ECO:0000256" key="2">
    <source>
        <dbReference type="SAM" id="Phobius"/>
    </source>
</evidence>
<dbReference type="AlphaFoldDB" id="A0AAX2DPV5"/>
<feature type="coiled-coil region" evidence="1">
    <location>
        <begin position="274"/>
        <end position="301"/>
    </location>
</feature>
<dbReference type="InterPro" id="IPR027417">
    <property type="entry name" value="P-loop_NTPase"/>
</dbReference>
<dbReference type="PANTHER" id="PTHR41259:SF1">
    <property type="entry name" value="DOUBLE-STRAND BREAK REPAIR RAD50 ATPASE, PUTATIVE-RELATED"/>
    <property type="match status" value="1"/>
</dbReference>
<sequence>MRITSIDIIGYGKWSDAHFDQIADFQVFFGENEAGKSTIMAFIHSILFGFPTKQQSIPRMEPKNGGPYGGRLTLENTKCGKVIIERLKGKATGDVRIHLEDGQIVGEDKLVDIIGEIDRTTFEAIFSFDIHGLQNIHQWKKKEFERYLLATGTTGSDALLKTAEVLQKKLDTLFKPSGRNPAINQQLKKVKESQQAFQEAKKQNSRYELLLTEKEQELERQIELQKEKTKIRVELDTLKILLDLWPLYKEWKTLEDKSSGLMKVDFPADGIIRLEHLQLREKEWQNQLIQLEERQKNLIKQKSFDQQAFFSSNEAEVAYLIESFGAYSERELQQNSLKQEIDYHQTNTKPTKTKWTSTLEERTHKLKEQEKKNKQIQHDINLKLSLMSESEQKLQTKVDHIEATMWDNKTFQQEKDRIEKKQKSPTTALFVSLGMFIAALLIMLFSLSIWSVSFVFITVIISGYFLVLTQKNERPNNEAVLAFLEQKKIRQEWQQLLNEMDVIAAEVAGLEENKQNLNEAIYQHDMKLRQLYHDLGMNDEPRENWEFAILAYKEDAKKNQLITELKQKLYPLEDKQTAYQTRLEKLTIPAEYSQIEEKITFLRQGLLQYRNHLAENAKLSEKMEQVTMQLDLLKQDLLLVEKEKRDLLLQAGANTEEAFRIKAMQAKDEQKWRERLVLLEAQLEPEKRTELDKFESQTTIKEKEIQLEETLHKIEIEQERIHASLAAKNHEIAALEEGGTFSALMQNYYFEKSKLQQLVEKWTETKLAFEILQEAMQRLQEGKLPKTLALASDYFRDLTGGNYSKVYLYENRLQVESNQVVLFFPEELSQATKEQLYLAIRFALIDVIHKDFPLPIIIDDGFVHFDATRMSQMMQLLKKRKSQNQVIFFTCHRETRKYFSSEDIRML</sequence>
<protein>
    <submittedName>
        <fullName evidence="4">Uncharacterized protein YhaN</fullName>
    </submittedName>
</protein>
<dbReference type="SUPFAM" id="SSF52540">
    <property type="entry name" value="P-loop containing nucleoside triphosphate hydrolases"/>
    <property type="match status" value="1"/>
</dbReference>
<feature type="transmembrane region" description="Helical" evidence="2">
    <location>
        <begin position="451"/>
        <end position="468"/>
    </location>
</feature>
<keyword evidence="1" id="KW-0175">Coiled coil</keyword>
<dbReference type="InterPro" id="IPR038734">
    <property type="entry name" value="YhaN_AAA"/>
</dbReference>
<feature type="transmembrane region" description="Helical" evidence="2">
    <location>
        <begin position="427"/>
        <end position="445"/>
    </location>
</feature>
<keyword evidence="2" id="KW-1133">Transmembrane helix</keyword>
<keyword evidence="2" id="KW-0472">Membrane</keyword>
<evidence type="ECO:0000256" key="1">
    <source>
        <dbReference type="SAM" id="Coils"/>
    </source>
</evidence>
<reference evidence="4 5" key="1">
    <citation type="submission" date="2016-10" db="EMBL/GenBank/DDBJ databases">
        <authorList>
            <person name="Varghese N."/>
            <person name="Submissions S."/>
        </authorList>
    </citation>
    <scope>NUCLEOTIDE SEQUENCE [LARGE SCALE GENOMIC DNA]</scope>
    <source>
        <strain evidence="4 5">ATCC 49954</strain>
    </source>
</reference>
<evidence type="ECO:0000313" key="5">
    <source>
        <dbReference type="Proteomes" id="UP000183610"/>
    </source>
</evidence>
<accession>A0AAX2DPV5</accession>
<dbReference type="EMBL" id="FNMX01000006">
    <property type="protein sequence ID" value="SDW78612.1"/>
    <property type="molecule type" value="Genomic_DNA"/>
</dbReference>
<dbReference type="RefSeq" id="WP_038407766.1">
    <property type="nucleotide sequence ID" value="NZ_FNMX01000006.1"/>
</dbReference>
<evidence type="ECO:0000313" key="4">
    <source>
        <dbReference type="EMBL" id="SDW78612.1"/>
    </source>
</evidence>
<dbReference type="Proteomes" id="UP000183610">
    <property type="component" value="Unassembled WGS sequence"/>
</dbReference>
<dbReference type="PANTHER" id="PTHR41259">
    <property type="entry name" value="DOUBLE-STRAND BREAK REPAIR RAD50 ATPASE, PUTATIVE-RELATED"/>
    <property type="match status" value="1"/>
</dbReference>
<keyword evidence="2" id="KW-0812">Transmembrane</keyword>
<comment type="caution">
    <text evidence="4">The sequence shown here is derived from an EMBL/GenBank/DDBJ whole genome shotgun (WGS) entry which is preliminary data.</text>
</comment>
<proteinExistence type="predicted"/>
<organism evidence="4 5">
    <name type="scientific">Listeria ivanovii</name>
    <dbReference type="NCBI Taxonomy" id="1638"/>
    <lineage>
        <taxon>Bacteria</taxon>
        <taxon>Bacillati</taxon>
        <taxon>Bacillota</taxon>
        <taxon>Bacilli</taxon>
        <taxon>Bacillales</taxon>
        <taxon>Listeriaceae</taxon>
        <taxon>Listeria</taxon>
    </lineage>
</organism>
<name>A0AAX2DPV5_LISIV</name>
<dbReference type="Pfam" id="PF13514">
    <property type="entry name" value="AAA_27"/>
    <property type="match status" value="1"/>
</dbReference>
<feature type="coiled-coil region" evidence="1">
    <location>
        <begin position="183"/>
        <end position="228"/>
    </location>
</feature>
<feature type="domain" description="YhaN AAA" evidence="3">
    <location>
        <begin position="1"/>
        <end position="204"/>
    </location>
</feature>
<gene>
    <name evidence="4" type="ORF">SAMN05421782_106190</name>
</gene>
<dbReference type="Gene3D" id="3.40.50.300">
    <property type="entry name" value="P-loop containing nucleotide triphosphate hydrolases"/>
    <property type="match status" value="2"/>
</dbReference>
<feature type="coiled-coil region" evidence="1">
    <location>
        <begin position="609"/>
        <end position="650"/>
    </location>
</feature>
<evidence type="ECO:0000259" key="3">
    <source>
        <dbReference type="Pfam" id="PF13514"/>
    </source>
</evidence>